<dbReference type="GO" id="GO:0006635">
    <property type="term" value="P:fatty acid beta-oxidation"/>
    <property type="evidence" value="ECO:0007669"/>
    <property type="project" value="TreeGrafter"/>
</dbReference>
<dbReference type="GO" id="GO:0004300">
    <property type="term" value="F:enoyl-CoA hydratase activity"/>
    <property type="evidence" value="ECO:0007669"/>
    <property type="project" value="TreeGrafter"/>
</dbReference>
<feature type="domain" description="MaoC-like" evidence="1">
    <location>
        <begin position="179"/>
        <end position="292"/>
    </location>
</feature>
<organism evidence="3 4">
    <name type="scientific">Agrocybe pediades</name>
    <dbReference type="NCBI Taxonomy" id="84607"/>
    <lineage>
        <taxon>Eukaryota</taxon>
        <taxon>Fungi</taxon>
        <taxon>Dikarya</taxon>
        <taxon>Basidiomycota</taxon>
        <taxon>Agaricomycotina</taxon>
        <taxon>Agaricomycetes</taxon>
        <taxon>Agaricomycetidae</taxon>
        <taxon>Agaricales</taxon>
        <taxon>Agaricineae</taxon>
        <taxon>Strophariaceae</taxon>
        <taxon>Agrocybe</taxon>
    </lineage>
</organism>
<dbReference type="Gene3D" id="3.10.129.10">
    <property type="entry name" value="Hotdog Thioesterase"/>
    <property type="match status" value="1"/>
</dbReference>
<reference evidence="3 4" key="1">
    <citation type="submission" date="2019-12" db="EMBL/GenBank/DDBJ databases">
        <authorList>
            <person name="Floudas D."/>
            <person name="Bentzer J."/>
            <person name="Ahren D."/>
            <person name="Johansson T."/>
            <person name="Persson P."/>
            <person name="Tunlid A."/>
        </authorList>
    </citation>
    <scope>NUCLEOTIDE SEQUENCE [LARGE SCALE GENOMIC DNA]</scope>
    <source>
        <strain evidence="3 4">CBS 102.39</strain>
    </source>
</reference>
<dbReference type="AlphaFoldDB" id="A0A8H4QLZ8"/>
<dbReference type="InterPro" id="IPR054357">
    <property type="entry name" value="MFE-2_N"/>
</dbReference>
<dbReference type="PANTHER" id="PTHR13078">
    <property type="entry name" value="PEROXISOMAL MULTIFUNCTIONAL ENZYME TYPE 2-RELATED"/>
    <property type="match status" value="1"/>
</dbReference>
<dbReference type="CDD" id="cd03448">
    <property type="entry name" value="HDE_HSD"/>
    <property type="match status" value="1"/>
</dbReference>
<dbReference type="EMBL" id="JAACJL010000046">
    <property type="protein sequence ID" value="KAF4613344.1"/>
    <property type="molecule type" value="Genomic_DNA"/>
</dbReference>
<feature type="domain" description="Peroxisomal multifunctional enzyme type 2-like N-terminal" evidence="2">
    <location>
        <begin position="20"/>
        <end position="152"/>
    </location>
</feature>
<gene>
    <name evidence="3" type="ORF">D9613_011021</name>
</gene>
<accession>A0A8H4QLZ8</accession>
<evidence type="ECO:0008006" key="5">
    <source>
        <dbReference type="Google" id="ProtNLM"/>
    </source>
</evidence>
<evidence type="ECO:0000259" key="2">
    <source>
        <dbReference type="Pfam" id="PF22622"/>
    </source>
</evidence>
<dbReference type="Pfam" id="PF01575">
    <property type="entry name" value="MaoC_dehydratas"/>
    <property type="match status" value="1"/>
</dbReference>
<dbReference type="Proteomes" id="UP000521872">
    <property type="component" value="Unassembled WGS sequence"/>
</dbReference>
<dbReference type="InterPro" id="IPR029069">
    <property type="entry name" value="HotDog_dom_sf"/>
</dbReference>
<evidence type="ECO:0000313" key="3">
    <source>
        <dbReference type="EMBL" id="KAF4613344.1"/>
    </source>
</evidence>
<proteinExistence type="predicted"/>
<dbReference type="PANTHER" id="PTHR13078:SF57">
    <property type="entry name" value="DEHYDRATASE, PUTATIVE (AFU_ORTHOLOGUE AFUA_5G00640)-RELATED"/>
    <property type="match status" value="1"/>
</dbReference>
<dbReference type="GO" id="GO:0044594">
    <property type="term" value="F:17-beta-hydroxysteroid dehydrogenase (NAD+) activity"/>
    <property type="evidence" value="ECO:0007669"/>
    <property type="project" value="TreeGrafter"/>
</dbReference>
<dbReference type="GO" id="GO:0005777">
    <property type="term" value="C:peroxisome"/>
    <property type="evidence" value="ECO:0007669"/>
    <property type="project" value="TreeGrafter"/>
</dbReference>
<evidence type="ECO:0000313" key="4">
    <source>
        <dbReference type="Proteomes" id="UP000521872"/>
    </source>
</evidence>
<dbReference type="InterPro" id="IPR002539">
    <property type="entry name" value="MaoC-like_dom"/>
</dbReference>
<keyword evidence="4" id="KW-1185">Reference proteome</keyword>
<protein>
    <recommendedName>
        <fullName evidence="5">Peroxisomal dehydratase</fullName>
    </recommendedName>
</protein>
<sequence>MSADLSKVVGFTLPDKPVAWNKRDLLTYAAGVGAKNDEFQFVYELDPNFSAVPTYPVVLALKGADTDVNLFSERVKGRPIPGMPPLNPNRVVHATQSIEILKKLPLVSGEGWTWKTQYTGVVENKSGIILTAENSLVSPTGEVYAKLFSSSFNLGAKATGDKYSKFIAGPPQGKPIPKDRKADYEFEEQTTPEQAIIFRLSGDYNPLHIDPKIGKAAGFGGVILHGLSTFGFAARAVIKTAGVNDPDSLKFFGVRFTAPVKPGDKLLTSIWEVGKGPNGTTEVAFETKNLATGKVALGGGVAYVLKPSSAKL</sequence>
<dbReference type="SUPFAM" id="SSF54637">
    <property type="entry name" value="Thioesterase/thiol ester dehydrase-isomerase"/>
    <property type="match status" value="2"/>
</dbReference>
<dbReference type="Pfam" id="PF22622">
    <property type="entry name" value="MFE-2_hydrat-2_N"/>
    <property type="match status" value="1"/>
</dbReference>
<name>A0A8H4QLZ8_9AGAR</name>
<evidence type="ECO:0000259" key="1">
    <source>
        <dbReference type="Pfam" id="PF01575"/>
    </source>
</evidence>
<comment type="caution">
    <text evidence="3">The sequence shown here is derived from an EMBL/GenBank/DDBJ whole genome shotgun (WGS) entry which is preliminary data.</text>
</comment>
<dbReference type="GO" id="GO:0003857">
    <property type="term" value="F:(3S)-3-hydroxyacyl-CoA dehydrogenase (NAD+) activity"/>
    <property type="evidence" value="ECO:0007669"/>
    <property type="project" value="TreeGrafter"/>
</dbReference>